<feature type="signal peptide" evidence="3">
    <location>
        <begin position="1"/>
        <end position="27"/>
    </location>
</feature>
<dbReference type="InterPro" id="IPR005103">
    <property type="entry name" value="AA9_LPMO"/>
</dbReference>
<dbReference type="Proteomes" id="UP000013827">
    <property type="component" value="Unassembled WGS sequence"/>
</dbReference>
<evidence type="ECO:0000256" key="3">
    <source>
        <dbReference type="SAM" id="SignalP"/>
    </source>
</evidence>
<dbReference type="KEGG" id="ehx:EMIHUDRAFT_95421"/>
<proteinExistence type="predicted"/>
<feature type="compositionally biased region" description="Pro residues" evidence="1">
    <location>
        <begin position="274"/>
        <end position="342"/>
    </location>
</feature>
<evidence type="ECO:0000256" key="2">
    <source>
        <dbReference type="SAM" id="Phobius"/>
    </source>
</evidence>
<dbReference type="Gene3D" id="2.70.50.70">
    <property type="match status" value="1"/>
</dbReference>
<feature type="domain" description="Auxiliary Activity family 9 catalytic" evidence="4">
    <location>
        <begin position="43"/>
        <end position="171"/>
    </location>
</feature>
<keyword evidence="2" id="KW-0812">Transmembrane</keyword>
<dbReference type="Pfam" id="PF03443">
    <property type="entry name" value="AA9"/>
    <property type="match status" value="1"/>
</dbReference>
<feature type="chain" id="PRO_5044270231" description="Auxiliary Activity family 9 catalytic domain-containing protein" evidence="3">
    <location>
        <begin position="28"/>
        <end position="480"/>
    </location>
</feature>
<feature type="transmembrane region" description="Helical" evidence="2">
    <location>
        <begin position="427"/>
        <end position="454"/>
    </location>
</feature>
<organism evidence="5 6">
    <name type="scientific">Emiliania huxleyi (strain CCMP1516)</name>
    <dbReference type="NCBI Taxonomy" id="280463"/>
    <lineage>
        <taxon>Eukaryota</taxon>
        <taxon>Haptista</taxon>
        <taxon>Haptophyta</taxon>
        <taxon>Prymnesiophyceae</taxon>
        <taxon>Isochrysidales</taxon>
        <taxon>Noelaerhabdaceae</taxon>
        <taxon>Emiliania</taxon>
    </lineage>
</organism>
<accession>A0A0D3JH05</accession>
<protein>
    <recommendedName>
        <fullName evidence="4">Auxiliary Activity family 9 catalytic domain-containing protein</fullName>
    </recommendedName>
</protein>
<name>A0A0D3JH05_EMIH1</name>
<evidence type="ECO:0000259" key="4">
    <source>
        <dbReference type="Pfam" id="PF03443"/>
    </source>
</evidence>
<reference evidence="5" key="2">
    <citation type="submission" date="2024-10" db="UniProtKB">
        <authorList>
            <consortium name="EnsemblProtists"/>
        </authorList>
    </citation>
    <scope>IDENTIFICATION</scope>
</reference>
<evidence type="ECO:0000313" key="6">
    <source>
        <dbReference type="Proteomes" id="UP000013827"/>
    </source>
</evidence>
<dbReference type="AlphaFoldDB" id="A0A0D3JH05"/>
<dbReference type="RefSeq" id="XP_005775219.1">
    <property type="nucleotide sequence ID" value="XM_005775162.1"/>
</dbReference>
<feature type="region of interest" description="Disordered" evidence="1">
    <location>
        <begin position="263"/>
        <end position="347"/>
    </location>
</feature>
<dbReference type="PANTHER" id="PTHR36182">
    <property type="entry name" value="PROTEIN, PUTATIVE (AFU_ORTHOLOGUE AFUA_6G10930)-RELATED"/>
    <property type="match status" value="1"/>
</dbReference>
<dbReference type="SUPFAM" id="SSF101447">
    <property type="entry name" value="Formin homology 2 domain (FH2 domain)"/>
    <property type="match status" value="1"/>
</dbReference>
<dbReference type="PRINTS" id="PR01217">
    <property type="entry name" value="PRICHEXTENSN"/>
</dbReference>
<keyword evidence="2" id="KW-0472">Membrane</keyword>
<reference evidence="6" key="1">
    <citation type="journal article" date="2013" name="Nature">
        <title>Pan genome of the phytoplankton Emiliania underpins its global distribution.</title>
        <authorList>
            <person name="Read B.A."/>
            <person name="Kegel J."/>
            <person name="Klute M.J."/>
            <person name="Kuo A."/>
            <person name="Lefebvre S.C."/>
            <person name="Maumus F."/>
            <person name="Mayer C."/>
            <person name="Miller J."/>
            <person name="Monier A."/>
            <person name="Salamov A."/>
            <person name="Young J."/>
            <person name="Aguilar M."/>
            <person name="Claverie J.M."/>
            <person name="Frickenhaus S."/>
            <person name="Gonzalez K."/>
            <person name="Herman E.K."/>
            <person name="Lin Y.C."/>
            <person name="Napier J."/>
            <person name="Ogata H."/>
            <person name="Sarno A.F."/>
            <person name="Shmutz J."/>
            <person name="Schroeder D."/>
            <person name="de Vargas C."/>
            <person name="Verret F."/>
            <person name="von Dassow P."/>
            <person name="Valentin K."/>
            <person name="Van de Peer Y."/>
            <person name="Wheeler G."/>
            <person name="Dacks J.B."/>
            <person name="Delwiche C.F."/>
            <person name="Dyhrman S.T."/>
            <person name="Glockner G."/>
            <person name="John U."/>
            <person name="Richards T."/>
            <person name="Worden A.Z."/>
            <person name="Zhang X."/>
            <person name="Grigoriev I.V."/>
            <person name="Allen A.E."/>
            <person name="Bidle K."/>
            <person name="Borodovsky M."/>
            <person name="Bowler C."/>
            <person name="Brownlee C."/>
            <person name="Cock J.M."/>
            <person name="Elias M."/>
            <person name="Gladyshev V.N."/>
            <person name="Groth M."/>
            <person name="Guda C."/>
            <person name="Hadaegh A."/>
            <person name="Iglesias-Rodriguez M.D."/>
            <person name="Jenkins J."/>
            <person name="Jones B.M."/>
            <person name="Lawson T."/>
            <person name="Leese F."/>
            <person name="Lindquist E."/>
            <person name="Lobanov A."/>
            <person name="Lomsadze A."/>
            <person name="Malik S.B."/>
            <person name="Marsh M.E."/>
            <person name="Mackinder L."/>
            <person name="Mock T."/>
            <person name="Mueller-Roeber B."/>
            <person name="Pagarete A."/>
            <person name="Parker M."/>
            <person name="Probert I."/>
            <person name="Quesneville H."/>
            <person name="Raines C."/>
            <person name="Rensing S.A."/>
            <person name="Riano-Pachon D.M."/>
            <person name="Richier S."/>
            <person name="Rokitta S."/>
            <person name="Shiraiwa Y."/>
            <person name="Soanes D.M."/>
            <person name="van der Giezen M."/>
            <person name="Wahlund T.M."/>
            <person name="Williams B."/>
            <person name="Wilson W."/>
            <person name="Wolfe G."/>
            <person name="Wurch L.L."/>
        </authorList>
    </citation>
    <scope>NUCLEOTIDE SEQUENCE</scope>
</reference>
<evidence type="ECO:0000256" key="1">
    <source>
        <dbReference type="SAM" id="MobiDB-lite"/>
    </source>
</evidence>
<keyword evidence="2" id="KW-1133">Transmembrane helix</keyword>
<dbReference type="PaxDb" id="2903-EOD22790"/>
<sequence>MASSSWRFSCCTMAYLVLAVLPSSVIAHGRLTFPVPYSGRPGAYENDPVDRNSDSFACRWTEQQNPTAYPPTSVTAGSTIDVQYDLSALHVGDCAFYLSYDTTLPRAQKQWFKIANVPDCKSKSGQRFSIDLPQWLPGGDAILRWEWYAIHVSPPEFYSQCSDLEVTPTSQAVDVGQISPRMTAFETLPVGGYASTSQDLNAFTSISWAAWDAFRYPWADGGVIGDYFFFAGPPCASFDGNAFDENDCACTAVGTGGRGGICGGAQPNEGAPPLSLPPPPPSPPPPPPSPPPPPPTPPNPSSSPLPPGQEILPPPPPPAPPPPPPPPSASPPPPPPPPPPPDDSGTSNVYIELVQCFNDCFESYMTAASSMRSMPYDQDAAGLDLLGAVEAVMPTANCEIKAGGNETGEPSISDGGARLTTESSFDLLAAGLAGVGVGLALGALIGSLVTLALVSRARNAGRRAGSFERANGEKALHGSV</sequence>
<dbReference type="GeneID" id="17268337"/>
<keyword evidence="3" id="KW-0732">Signal</keyword>
<dbReference type="EnsemblProtists" id="EOD22790">
    <property type="protein sequence ID" value="EOD22790"/>
    <property type="gene ID" value="EMIHUDRAFT_95421"/>
</dbReference>
<dbReference type="HOGENOM" id="CLU_584527_0_0_1"/>
<keyword evidence="6" id="KW-1185">Reference proteome</keyword>
<evidence type="ECO:0000313" key="5">
    <source>
        <dbReference type="EnsemblProtists" id="EOD22790"/>
    </source>
</evidence>
<dbReference type="PANTHER" id="PTHR36182:SF2">
    <property type="entry name" value="LYTIC POLYSACCHARIDE MONOOXYGENASE"/>
    <property type="match status" value="1"/>
</dbReference>